<dbReference type="EMBL" id="CP001807">
    <property type="protein sequence ID" value="ACY46934.1"/>
    <property type="molecule type" value="Genomic_DNA"/>
</dbReference>
<dbReference type="AlphaFoldDB" id="D0MK21"/>
<feature type="domain" description="Glycoside hydrolase family 5" evidence="5">
    <location>
        <begin position="59"/>
        <end position="324"/>
    </location>
</feature>
<gene>
    <name evidence="6" type="ordered locus">Rmar_0025</name>
</gene>
<dbReference type="HOGENOM" id="CLU_012932_3_0_10"/>
<dbReference type="PANTHER" id="PTHR34142:SF1">
    <property type="entry name" value="GLYCOSIDE HYDROLASE FAMILY 5 DOMAIN-CONTAINING PROTEIN"/>
    <property type="match status" value="1"/>
</dbReference>
<comment type="similarity">
    <text evidence="3">Belongs to the glycosyl hydrolase 5 (cellulase A) family.</text>
</comment>
<keyword evidence="1 3" id="KW-0378">Hydrolase</keyword>
<evidence type="ECO:0000259" key="5">
    <source>
        <dbReference type="Pfam" id="PF00150"/>
    </source>
</evidence>
<dbReference type="SMR" id="D0MK21"/>
<dbReference type="OrthoDB" id="154460at2"/>
<name>D0MK21_RHOM4</name>
<evidence type="ECO:0000313" key="7">
    <source>
        <dbReference type="Proteomes" id="UP000002221"/>
    </source>
</evidence>
<dbReference type="RefSeq" id="WP_012842546.1">
    <property type="nucleotide sequence ID" value="NC_013501.1"/>
</dbReference>
<dbReference type="eggNOG" id="COG2730">
    <property type="taxonomic scope" value="Bacteria"/>
</dbReference>
<dbReference type="InterPro" id="IPR001547">
    <property type="entry name" value="Glyco_hydro_5"/>
</dbReference>
<dbReference type="InterPro" id="IPR017853">
    <property type="entry name" value="GH"/>
</dbReference>
<evidence type="ECO:0000256" key="3">
    <source>
        <dbReference type="RuleBase" id="RU361153"/>
    </source>
</evidence>
<dbReference type="GO" id="GO:0004553">
    <property type="term" value="F:hydrolase activity, hydrolyzing O-glycosyl compounds"/>
    <property type="evidence" value="ECO:0007669"/>
    <property type="project" value="InterPro"/>
</dbReference>
<sequence length="358" mass="42193">MRVLALLLLLLAISATAQPQKDNFYDDRIDTTAKAPPKETPRTYSLPFIRVEGNRFVDEQGRTVVFRGVSIADPDRLERLGRWDRRIFEVLKNDWNANIVRIPVHPRAWRARGEEAYLKLLDQAVEWANELGLYLIIDWHSIGNLRTELFQHPMYNTTKTETFRFWKTIAEHFRHNPIVAFYEVFNEPTRYNGTLGRMSWEEYKQIVEDIIYIIYAHDRTVIPLVGGFDWAYDLTYVRESPIAFPGIAYTAHPYPQKRQPPWEEKWEHDWGFVADTYPVFVTELGFMSADEPGAHVPVIGDETYGEAIVNYMEKKGISWTAWVFDPVWSPQLIKNWDFEPTTQGRFFREKMRQLNPRN</sequence>
<dbReference type="SUPFAM" id="SSF51445">
    <property type="entry name" value="(Trans)glycosidases"/>
    <property type="match status" value="1"/>
</dbReference>
<keyword evidence="7" id="KW-1185">Reference proteome</keyword>
<dbReference type="Gene3D" id="3.20.20.80">
    <property type="entry name" value="Glycosidases"/>
    <property type="match status" value="1"/>
</dbReference>
<dbReference type="GO" id="GO:0009251">
    <property type="term" value="P:glucan catabolic process"/>
    <property type="evidence" value="ECO:0007669"/>
    <property type="project" value="TreeGrafter"/>
</dbReference>
<accession>D0MK21</accession>
<feature type="signal peptide" evidence="4">
    <location>
        <begin position="1"/>
        <end position="17"/>
    </location>
</feature>
<organism evidence="6 7">
    <name type="scientific">Rhodothermus marinus (strain ATCC 43812 / DSM 4252 / R-10)</name>
    <name type="common">Rhodothermus obamensis</name>
    <dbReference type="NCBI Taxonomy" id="518766"/>
    <lineage>
        <taxon>Bacteria</taxon>
        <taxon>Pseudomonadati</taxon>
        <taxon>Rhodothermota</taxon>
        <taxon>Rhodothermia</taxon>
        <taxon>Rhodothermales</taxon>
        <taxon>Rhodothermaceae</taxon>
        <taxon>Rhodothermus</taxon>
    </lineage>
</organism>
<evidence type="ECO:0000313" key="6">
    <source>
        <dbReference type="EMBL" id="ACY46934.1"/>
    </source>
</evidence>
<dbReference type="STRING" id="518766.Rmar_0025"/>
<dbReference type="PANTHER" id="PTHR34142">
    <property type="entry name" value="ENDO-BETA-1,4-GLUCANASE A"/>
    <property type="match status" value="1"/>
</dbReference>
<evidence type="ECO:0000256" key="1">
    <source>
        <dbReference type="ARBA" id="ARBA00022801"/>
    </source>
</evidence>
<keyword evidence="2 3" id="KW-0326">Glycosidase</keyword>
<evidence type="ECO:0000256" key="2">
    <source>
        <dbReference type="ARBA" id="ARBA00023295"/>
    </source>
</evidence>
<evidence type="ECO:0000256" key="4">
    <source>
        <dbReference type="SAM" id="SignalP"/>
    </source>
</evidence>
<dbReference type="Proteomes" id="UP000002221">
    <property type="component" value="Chromosome"/>
</dbReference>
<dbReference type="KEGG" id="rmr:Rmar_0025"/>
<reference evidence="6 7" key="1">
    <citation type="journal article" date="2009" name="Stand. Genomic Sci.">
        <title>Complete genome sequence of Rhodothermus marinus type strain (R-10).</title>
        <authorList>
            <person name="Nolan M."/>
            <person name="Tindall B.J."/>
            <person name="Pomrenke H."/>
            <person name="Lapidus A."/>
            <person name="Copeland A."/>
            <person name="Glavina Del Rio T."/>
            <person name="Lucas S."/>
            <person name="Chen F."/>
            <person name="Tice H."/>
            <person name="Cheng J.F."/>
            <person name="Saunders E."/>
            <person name="Han C."/>
            <person name="Bruce D."/>
            <person name="Goodwin L."/>
            <person name="Chain P."/>
            <person name="Pitluck S."/>
            <person name="Ovchinikova G."/>
            <person name="Pati A."/>
            <person name="Ivanova N."/>
            <person name="Mavromatis K."/>
            <person name="Chen A."/>
            <person name="Palaniappan K."/>
            <person name="Land M."/>
            <person name="Hauser L."/>
            <person name="Chang Y.J."/>
            <person name="Jeffries C.D."/>
            <person name="Brettin T."/>
            <person name="Goker M."/>
            <person name="Bristow J."/>
            <person name="Eisen J.A."/>
            <person name="Markowitz V."/>
            <person name="Hugenholtz P."/>
            <person name="Kyrpides N.C."/>
            <person name="Klenk H.P."/>
            <person name="Detter J.C."/>
        </authorList>
    </citation>
    <scope>NUCLEOTIDE SEQUENCE [LARGE SCALE GENOMIC DNA]</scope>
    <source>
        <strain evidence="7">ATCC 43812 / DSM 4252 / R-10</strain>
    </source>
</reference>
<protein>
    <submittedName>
        <fullName evidence="6">Glycoside hydrolase family 5</fullName>
    </submittedName>
</protein>
<keyword evidence="4" id="KW-0732">Signal</keyword>
<feature type="chain" id="PRO_5003011204" evidence="4">
    <location>
        <begin position="18"/>
        <end position="358"/>
    </location>
</feature>
<proteinExistence type="inferred from homology"/>
<dbReference type="Pfam" id="PF00150">
    <property type="entry name" value="Cellulase"/>
    <property type="match status" value="1"/>
</dbReference>